<dbReference type="PANTHER" id="PTHR43103">
    <property type="entry name" value="NUCLEOSIDE-DIPHOSPHATE-SUGAR EPIMERASE"/>
    <property type="match status" value="1"/>
</dbReference>
<protein>
    <submittedName>
        <fullName evidence="4">NAD-dependent epimerase/dehydratase family protein</fullName>
    </submittedName>
</protein>
<dbReference type="Pfam" id="PF01370">
    <property type="entry name" value="Epimerase"/>
    <property type="match status" value="1"/>
</dbReference>
<keyword evidence="5" id="KW-1185">Reference proteome</keyword>
<evidence type="ECO:0000256" key="1">
    <source>
        <dbReference type="ARBA" id="ARBA00022857"/>
    </source>
</evidence>
<accession>A0A7Y2LZJ6</accession>
<sequence>MTTPATRWVIGRGLLGAEIVNVRRDVPFHAPIDWSSPDATVRDLRAGLKRFGDLVGDGAWEIYWSAGRGVTSTPMSVMELEADVYEAFLDEARVAMAANSSQGRMFLSSSVGGAYAGSSHPPFTESTPPRPLSAYGEVKLRMEGSLREAVASAGWRGLIARVTNIYGPGQNLGKGQGLISVIIESYVTGKPTSIFVSLDTLRDYIYATDCARVIDAAITRVAGEAPGTTVLKIVGAMNALSIGAIVGEISRLRRKPVPIVLGQGSAAGQAIDLRVRSEVWPDLDGLVATTLPEGLGAIYRAVLASHMLPR</sequence>
<keyword evidence="2" id="KW-0119">Carbohydrate metabolism</keyword>
<gene>
    <name evidence="4" type="ORF">HLA99_06030</name>
</gene>
<dbReference type="InterPro" id="IPR036291">
    <property type="entry name" value="NAD(P)-bd_dom_sf"/>
</dbReference>
<evidence type="ECO:0000313" key="4">
    <source>
        <dbReference type="EMBL" id="NNH03407.1"/>
    </source>
</evidence>
<dbReference type="RefSeq" id="WP_167038914.1">
    <property type="nucleotide sequence ID" value="NZ_BAAANA010000001.1"/>
</dbReference>
<evidence type="ECO:0000259" key="3">
    <source>
        <dbReference type="Pfam" id="PF01370"/>
    </source>
</evidence>
<dbReference type="EMBL" id="JABEMB010000005">
    <property type="protein sequence ID" value="NNH03407.1"/>
    <property type="molecule type" value="Genomic_DNA"/>
</dbReference>
<dbReference type="InterPro" id="IPR001509">
    <property type="entry name" value="Epimerase_deHydtase"/>
</dbReference>
<dbReference type="PANTHER" id="PTHR43103:SF3">
    <property type="entry name" value="ADP-L-GLYCERO-D-MANNO-HEPTOSE-6-EPIMERASE"/>
    <property type="match status" value="1"/>
</dbReference>
<evidence type="ECO:0000256" key="2">
    <source>
        <dbReference type="ARBA" id="ARBA00023277"/>
    </source>
</evidence>
<comment type="caution">
    <text evidence="4">The sequence shown here is derived from an EMBL/GenBank/DDBJ whole genome shotgun (WGS) entry which is preliminary data.</text>
</comment>
<proteinExistence type="predicted"/>
<dbReference type="AlphaFoldDB" id="A0A7Y2LZJ6"/>
<feature type="domain" description="NAD-dependent epimerase/dehydratase" evidence="3">
    <location>
        <begin position="84"/>
        <end position="225"/>
    </location>
</feature>
<dbReference type="Gene3D" id="3.40.50.720">
    <property type="entry name" value="NAD(P)-binding Rossmann-like Domain"/>
    <property type="match status" value="1"/>
</dbReference>
<dbReference type="Proteomes" id="UP000543598">
    <property type="component" value="Unassembled WGS sequence"/>
</dbReference>
<name>A0A7Y2LZJ6_9MICO</name>
<dbReference type="SUPFAM" id="SSF51735">
    <property type="entry name" value="NAD(P)-binding Rossmann-fold domains"/>
    <property type="match status" value="1"/>
</dbReference>
<reference evidence="4 5" key="1">
    <citation type="submission" date="2020-05" db="EMBL/GenBank/DDBJ databases">
        <title>MicrobeNet Type strains.</title>
        <authorList>
            <person name="Nicholson A.C."/>
        </authorList>
    </citation>
    <scope>NUCLEOTIDE SEQUENCE [LARGE SCALE GENOMIC DNA]</scope>
    <source>
        <strain evidence="4 5">JCM 14282</strain>
    </source>
</reference>
<keyword evidence="1" id="KW-0521">NADP</keyword>
<evidence type="ECO:0000313" key="5">
    <source>
        <dbReference type="Proteomes" id="UP000543598"/>
    </source>
</evidence>
<organism evidence="4 5">
    <name type="scientific">Microbacterium ulmi</name>
    <dbReference type="NCBI Taxonomy" id="179095"/>
    <lineage>
        <taxon>Bacteria</taxon>
        <taxon>Bacillati</taxon>
        <taxon>Actinomycetota</taxon>
        <taxon>Actinomycetes</taxon>
        <taxon>Micrococcales</taxon>
        <taxon>Microbacteriaceae</taxon>
        <taxon>Microbacterium</taxon>
    </lineage>
</organism>